<dbReference type="InterPro" id="IPR019332">
    <property type="entry name" value="OSCP1"/>
</dbReference>
<proteinExistence type="predicted"/>
<dbReference type="EMBL" id="JANEYF010003623">
    <property type="protein sequence ID" value="KAJ8935117.1"/>
    <property type="molecule type" value="Genomic_DNA"/>
</dbReference>
<dbReference type="Pfam" id="PF10188">
    <property type="entry name" value="Oscp1"/>
    <property type="match status" value="1"/>
</dbReference>
<evidence type="ECO:0000313" key="1">
    <source>
        <dbReference type="EMBL" id="KAJ8935117.1"/>
    </source>
</evidence>
<dbReference type="GO" id="GO:0005886">
    <property type="term" value="C:plasma membrane"/>
    <property type="evidence" value="ECO:0007669"/>
    <property type="project" value="TreeGrafter"/>
</dbReference>
<dbReference type="Proteomes" id="UP001162156">
    <property type="component" value="Unassembled WGS sequence"/>
</dbReference>
<sequence length="225" mass="25651">MSHYVTPFLVLNLGSEMIFVIAQRLQAQNIPHERATLVLEEIISVLISKSLIADLMKPQATYSHENVREIVEDVTQSSAMRLDPVSMGKLWDLITMVFKWQVSMSENLLGITLRHLILENRGDVSSTSHDEEVPANELQLFVNEMLGQRTINSDNTEANRNCFKLTISDENANRARQKKVVFDNIDVNINDNKLQDLMNDMTLNDDEEISFKDDLLDMIGGDEEK</sequence>
<name>A0AAV8X937_9CUCU</name>
<dbReference type="PANTHER" id="PTHR21439">
    <property type="entry name" value="OXIDORED-NITRO DOMAIN-CONTAINING PROTEIN"/>
    <property type="match status" value="1"/>
</dbReference>
<evidence type="ECO:0000313" key="2">
    <source>
        <dbReference type="Proteomes" id="UP001162156"/>
    </source>
</evidence>
<comment type="caution">
    <text evidence="1">The sequence shown here is derived from an EMBL/GenBank/DDBJ whole genome shotgun (WGS) entry which is preliminary data.</text>
</comment>
<dbReference type="PANTHER" id="PTHR21439:SF0">
    <property type="entry name" value="PROTEIN OSCP1"/>
    <property type="match status" value="1"/>
</dbReference>
<gene>
    <name evidence="1" type="ORF">NQ314_013013</name>
</gene>
<dbReference type="AlphaFoldDB" id="A0AAV8X937"/>
<dbReference type="GO" id="GO:0005737">
    <property type="term" value="C:cytoplasm"/>
    <property type="evidence" value="ECO:0007669"/>
    <property type="project" value="TreeGrafter"/>
</dbReference>
<organism evidence="1 2">
    <name type="scientific">Rhamnusium bicolor</name>
    <dbReference type="NCBI Taxonomy" id="1586634"/>
    <lineage>
        <taxon>Eukaryota</taxon>
        <taxon>Metazoa</taxon>
        <taxon>Ecdysozoa</taxon>
        <taxon>Arthropoda</taxon>
        <taxon>Hexapoda</taxon>
        <taxon>Insecta</taxon>
        <taxon>Pterygota</taxon>
        <taxon>Neoptera</taxon>
        <taxon>Endopterygota</taxon>
        <taxon>Coleoptera</taxon>
        <taxon>Polyphaga</taxon>
        <taxon>Cucujiformia</taxon>
        <taxon>Chrysomeloidea</taxon>
        <taxon>Cerambycidae</taxon>
        <taxon>Lepturinae</taxon>
        <taxon>Rhagiini</taxon>
        <taxon>Rhamnusium</taxon>
    </lineage>
</organism>
<reference evidence="1" key="1">
    <citation type="journal article" date="2023" name="Insect Mol. Biol.">
        <title>Genome sequencing provides insights into the evolution of gene families encoding plant cell wall-degrading enzymes in longhorned beetles.</title>
        <authorList>
            <person name="Shin N.R."/>
            <person name="Okamura Y."/>
            <person name="Kirsch R."/>
            <person name="Pauchet Y."/>
        </authorList>
    </citation>
    <scope>NUCLEOTIDE SEQUENCE</scope>
    <source>
        <strain evidence="1">RBIC_L_NR</strain>
    </source>
</reference>
<protein>
    <submittedName>
        <fullName evidence="1">Uncharacterized protein</fullName>
    </submittedName>
</protein>
<accession>A0AAV8X937</accession>
<keyword evidence="2" id="KW-1185">Reference proteome</keyword>